<evidence type="ECO:0000256" key="9">
    <source>
        <dbReference type="ARBA" id="ARBA00023136"/>
    </source>
</evidence>
<evidence type="ECO:0000259" key="11">
    <source>
        <dbReference type="PROSITE" id="PS50156"/>
    </source>
</evidence>
<keyword evidence="2 10" id="KW-0813">Transport</keyword>
<name>A0A2H0UUC4_9BACT</name>
<accession>A0A2H0UUC4</accession>
<comment type="subunit">
    <text evidence="10">Forms a complex with SecD. Part of the essential Sec protein translocation apparatus which comprises SecA, SecYEG and auxiliary proteins SecDF. Other proteins may also be involved.</text>
</comment>
<evidence type="ECO:0000256" key="7">
    <source>
        <dbReference type="ARBA" id="ARBA00022989"/>
    </source>
</evidence>
<evidence type="ECO:0000256" key="5">
    <source>
        <dbReference type="ARBA" id="ARBA00022692"/>
    </source>
</evidence>
<organism evidence="12 13">
    <name type="scientific">bacterium (Candidatus Gribaldobacteria) CG10_big_fil_rev_8_21_14_0_10_37_21</name>
    <dbReference type="NCBI Taxonomy" id="2014275"/>
    <lineage>
        <taxon>Bacteria</taxon>
        <taxon>Candidatus Gribaldobacteria</taxon>
    </lineage>
</organism>
<feature type="transmembrane region" description="Helical" evidence="10">
    <location>
        <begin position="154"/>
        <end position="180"/>
    </location>
</feature>
<dbReference type="PANTHER" id="PTHR30081">
    <property type="entry name" value="PROTEIN-EXPORT MEMBRANE PROTEIN SEC"/>
    <property type="match status" value="1"/>
</dbReference>
<comment type="subcellular location">
    <subcellularLocation>
        <location evidence="1 10">Cell membrane</location>
        <topology evidence="1 10">Multi-pass membrane protein</topology>
    </subcellularLocation>
</comment>
<dbReference type="PANTHER" id="PTHR30081:SF8">
    <property type="entry name" value="PROTEIN TRANSLOCASE SUBUNIT SECF"/>
    <property type="match status" value="1"/>
</dbReference>
<dbReference type="PRINTS" id="PR01755">
    <property type="entry name" value="SECFTRNLCASE"/>
</dbReference>
<evidence type="ECO:0000313" key="12">
    <source>
        <dbReference type="EMBL" id="PIR90431.1"/>
    </source>
</evidence>
<dbReference type="PROSITE" id="PS50156">
    <property type="entry name" value="SSD"/>
    <property type="match status" value="1"/>
</dbReference>
<feature type="transmembrane region" description="Helical" evidence="10">
    <location>
        <begin position="238"/>
        <end position="255"/>
    </location>
</feature>
<evidence type="ECO:0000256" key="6">
    <source>
        <dbReference type="ARBA" id="ARBA00022927"/>
    </source>
</evidence>
<dbReference type="HAMAP" id="MF_01464_B">
    <property type="entry name" value="SecF_B"/>
    <property type="match status" value="1"/>
</dbReference>
<keyword evidence="6 10" id="KW-0653">Protein transport</keyword>
<feature type="transmembrane region" description="Helical" evidence="10">
    <location>
        <begin position="186"/>
        <end position="207"/>
    </location>
</feature>
<evidence type="ECO:0000256" key="4">
    <source>
        <dbReference type="ARBA" id="ARBA00022519"/>
    </source>
</evidence>
<dbReference type="GO" id="GO:0005886">
    <property type="term" value="C:plasma membrane"/>
    <property type="evidence" value="ECO:0007669"/>
    <property type="project" value="UniProtKB-SubCell"/>
</dbReference>
<protein>
    <recommendedName>
        <fullName evidence="10">Protein-export membrane protein SecF</fullName>
    </recommendedName>
</protein>
<comment type="function">
    <text evidence="10">Part of the Sec protein translocase complex. Interacts with the SecYEG preprotein conducting channel. SecDF uses the proton motive force (PMF) to complete protein translocation after the ATP-dependent function of SecA.</text>
</comment>
<dbReference type="Proteomes" id="UP000230132">
    <property type="component" value="Unassembled WGS sequence"/>
</dbReference>
<feature type="transmembrane region" description="Helical" evidence="10">
    <location>
        <begin position="9"/>
        <end position="33"/>
    </location>
</feature>
<dbReference type="GO" id="GO:0043952">
    <property type="term" value="P:protein transport by the Sec complex"/>
    <property type="evidence" value="ECO:0007669"/>
    <property type="project" value="UniProtKB-UniRule"/>
</dbReference>
<keyword evidence="9 10" id="KW-0472">Membrane</keyword>
<gene>
    <name evidence="10 12" type="primary">secF</name>
    <name evidence="12" type="ORF">COU05_02150</name>
</gene>
<keyword evidence="8 10" id="KW-0811">Translocation</keyword>
<dbReference type="EMBL" id="PFAX01000025">
    <property type="protein sequence ID" value="PIR90431.1"/>
    <property type="molecule type" value="Genomic_DNA"/>
</dbReference>
<evidence type="ECO:0000256" key="8">
    <source>
        <dbReference type="ARBA" id="ARBA00023010"/>
    </source>
</evidence>
<evidence type="ECO:0000256" key="10">
    <source>
        <dbReference type="HAMAP-Rule" id="MF_01464"/>
    </source>
</evidence>
<dbReference type="GO" id="GO:0015450">
    <property type="term" value="F:protein-transporting ATPase activity"/>
    <property type="evidence" value="ECO:0007669"/>
    <property type="project" value="InterPro"/>
</dbReference>
<comment type="caution">
    <text evidence="12">The sequence shown here is derived from an EMBL/GenBank/DDBJ whole genome shotgun (WGS) entry which is preliminary data.</text>
</comment>
<dbReference type="InterPro" id="IPR005665">
    <property type="entry name" value="SecF_bac"/>
</dbReference>
<keyword evidence="5 10" id="KW-0812">Transmembrane</keyword>
<dbReference type="Pfam" id="PF02355">
    <property type="entry name" value="SecD_SecF_C"/>
    <property type="match status" value="1"/>
</dbReference>
<evidence type="ECO:0000256" key="2">
    <source>
        <dbReference type="ARBA" id="ARBA00022448"/>
    </source>
</evidence>
<keyword evidence="7 10" id="KW-1133">Transmembrane helix</keyword>
<dbReference type="AlphaFoldDB" id="A0A2H0UUC4"/>
<keyword evidence="3 10" id="KW-1003">Cell membrane</keyword>
<evidence type="ECO:0000256" key="3">
    <source>
        <dbReference type="ARBA" id="ARBA00022475"/>
    </source>
</evidence>
<comment type="similarity">
    <text evidence="10">Belongs to the SecD/SecF family. SecF subfamily.</text>
</comment>
<dbReference type="Gene3D" id="1.20.1640.10">
    <property type="entry name" value="Multidrug efflux transporter AcrB transmembrane domain"/>
    <property type="match status" value="1"/>
</dbReference>
<dbReference type="InterPro" id="IPR022813">
    <property type="entry name" value="SecD/SecF_arch_bac"/>
</dbReference>
<dbReference type="Pfam" id="PF07549">
    <property type="entry name" value="Sec_GG"/>
    <property type="match status" value="1"/>
</dbReference>
<dbReference type="InterPro" id="IPR022646">
    <property type="entry name" value="SecD/SecF_CS"/>
</dbReference>
<keyword evidence="4" id="KW-0997">Cell inner membrane</keyword>
<dbReference type="InterPro" id="IPR022645">
    <property type="entry name" value="SecD/SecF_bac"/>
</dbReference>
<reference evidence="13" key="1">
    <citation type="submission" date="2017-09" db="EMBL/GenBank/DDBJ databases">
        <title>Depth-based differentiation of microbial function through sediment-hosted aquifers and enrichment of novel symbionts in the deep terrestrial subsurface.</title>
        <authorList>
            <person name="Probst A.J."/>
            <person name="Ladd B."/>
            <person name="Jarett J.K."/>
            <person name="Geller-Mcgrath D.E."/>
            <person name="Sieber C.M.K."/>
            <person name="Emerson J.B."/>
            <person name="Anantharaman K."/>
            <person name="Thomas B.C."/>
            <person name="Malmstrom R."/>
            <person name="Stieglmeier M."/>
            <person name="Klingl A."/>
            <person name="Woyke T."/>
            <person name="Ryan C.M."/>
            <person name="Banfield J.F."/>
        </authorList>
    </citation>
    <scope>NUCLEOTIDE SEQUENCE [LARGE SCALE GENOMIC DNA]</scope>
</reference>
<feature type="transmembrane region" description="Helical" evidence="10">
    <location>
        <begin position="125"/>
        <end position="142"/>
    </location>
</feature>
<sequence length="297" mass="32743">MLIKQRKKLYIFSATLVVGAILCLAIFGLNLGIDFTGGALLSVEYKTPPTVDQVRGALNELKLSSFTAQKSGQNGFLIRTQDISEENHQNIIQALSVLGELKPDQEKFESIGPSIGQELKDKTRVVVILSLLCILVYVAFAFRKISKPVQSYVYGIAGLLALCHDVLIPLGIFAVLGHYFSAEINIPLITAFLTVFGYSINDSVVVFDRVRENLLTSKTTDFETILDQSIKQSATRSLNTALTTIIALFCILILGGETLHWFALALILGIGFGTYSSLFLATPLVLTYEKFRKKKRD</sequence>
<dbReference type="GO" id="GO:0065002">
    <property type="term" value="P:intracellular protein transmembrane transport"/>
    <property type="evidence" value="ECO:0007669"/>
    <property type="project" value="UniProtKB-UniRule"/>
</dbReference>
<feature type="transmembrane region" description="Helical" evidence="10">
    <location>
        <begin position="261"/>
        <end position="286"/>
    </location>
</feature>
<feature type="domain" description="SSD" evidence="11">
    <location>
        <begin position="123"/>
        <end position="287"/>
    </location>
</feature>
<proteinExistence type="inferred from homology"/>
<evidence type="ECO:0000256" key="1">
    <source>
        <dbReference type="ARBA" id="ARBA00004651"/>
    </source>
</evidence>
<dbReference type="InterPro" id="IPR000731">
    <property type="entry name" value="SSD"/>
</dbReference>
<dbReference type="InterPro" id="IPR048634">
    <property type="entry name" value="SecD_SecF_C"/>
</dbReference>
<dbReference type="GO" id="GO:0006605">
    <property type="term" value="P:protein targeting"/>
    <property type="evidence" value="ECO:0007669"/>
    <property type="project" value="UniProtKB-UniRule"/>
</dbReference>
<dbReference type="NCBIfam" id="TIGR00966">
    <property type="entry name" value="transloc_SecF"/>
    <property type="match status" value="1"/>
</dbReference>
<evidence type="ECO:0000313" key="13">
    <source>
        <dbReference type="Proteomes" id="UP000230132"/>
    </source>
</evidence>
<dbReference type="SUPFAM" id="SSF82866">
    <property type="entry name" value="Multidrug efflux transporter AcrB transmembrane domain"/>
    <property type="match status" value="1"/>
</dbReference>